<feature type="compositionally biased region" description="Gly residues" evidence="2">
    <location>
        <begin position="46"/>
        <end position="59"/>
    </location>
</feature>
<name>A0ABU4C5K3_RHOGO</name>
<dbReference type="EMBL" id="JAWLKB010000087">
    <property type="protein sequence ID" value="MDV6271795.1"/>
    <property type="molecule type" value="Genomic_DNA"/>
</dbReference>
<gene>
    <name evidence="4" type="ORF">R3Q16_35000</name>
</gene>
<evidence type="ECO:0000313" key="4">
    <source>
        <dbReference type="EMBL" id="MDV6271795.1"/>
    </source>
</evidence>
<keyword evidence="5" id="KW-1185">Reference proteome</keyword>
<feature type="region of interest" description="Disordered" evidence="2">
    <location>
        <begin position="84"/>
        <end position="110"/>
    </location>
</feature>
<feature type="compositionally biased region" description="Basic and acidic residues" evidence="2">
    <location>
        <begin position="84"/>
        <end position="97"/>
    </location>
</feature>
<protein>
    <submittedName>
        <fullName evidence="4">Zinc ribbon domain-containing protein</fullName>
    </submittedName>
</protein>
<evidence type="ECO:0000256" key="1">
    <source>
        <dbReference type="ARBA" id="ARBA00023125"/>
    </source>
</evidence>
<dbReference type="RefSeq" id="WP_317546483.1">
    <property type="nucleotide sequence ID" value="NZ_JAWLKB010000087.1"/>
</dbReference>
<organism evidence="4 5">
    <name type="scientific">Rhodococcus globerulus</name>
    <dbReference type="NCBI Taxonomy" id="33008"/>
    <lineage>
        <taxon>Bacteria</taxon>
        <taxon>Bacillati</taxon>
        <taxon>Actinomycetota</taxon>
        <taxon>Actinomycetes</taxon>
        <taxon>Mycobacteriales</taxon>
        <taxon>Nocardiaceae</taxon>
        <taxon>Rhodococcus</taxon>
    </lineage>
</organism>
<feature type="region of interest" description="Disordered" evidence="2">
    <location>
        <begin position="1"/>
        <end position="59"/>
    </location>
</feature>
<proteinExistence type="predicted"/>
<dbReference type="Proteomes" id="UP001185927">
    <property type="component" value="Unassembled WGS sequence"/>
</dbReference>
<reference evidence="4 5" key="1">
    <citation type="submission" date="2023-10" db="EMBL/GenBank/DDBJ databases">
        <title>Development of a sustainable strategy for remediation of hydrocarbon-contaminated territories based on the waste exchange concept.</title>
        <authorList>
            <person name="Krivoruchko A."/>
        </authorList>
    </citation>
    <scope>NUCLEOTIDE SEQUENCE [LARGE SCALE GENOMIC DNA]</scope>
    <source>
        <strain evidence="4 5">IEGM 1203</strain>
    </source>
</reference>
<comment type="caution">
    <text evidence="4">The sequence shown here is derived from an EMBL/GenBank/DDBJ whole genome shotgun (WGS) entry which is preliminary data.</text>
</comment>
<accession>A0ABU4C5K3</accession>
<evidence type="ECO:0000259" key="3">
    <source>
        <dbReference type="Pfam" id="PF07282"/>
    </source>
</evidence>
<keyword evidence="1" id="KW-0238">DNA-binding</keyword>
<feature type="domain" description="Cas12f1-like TNB" evidence="3">
    <location>
        <begin position="53"/>
        <end position="77"/>
    </location>
</feature>
<sequence>MGAVPNLPGLGRYLRSGVGSDRTDERPVDGESDDTAAASQPSVHHGTGGRYRSGSGGFRCQGCGFEPHADINAAINIRDRGFNLEHQPEGISGDRVRQSRKRAAPTVSVA</sequence>
<evidence type="ECO:0000313" key="5">
    <source>
        <dbReference type="Proteomes" id="UP001185927"/>
    </source>
</evidence>
<dbReference type="Pfam" id="PF07282">
    <property type="entry name" value="Cas12f1-like_TNB"/>
    <property type="match status" value="1"/>
</dbReference>
<evidence type="ECO:0000256" key="2">
    <source>
        <dbReference type="SAM" id="MobiDB-lite"/>
    </source>
</evidence>
<dbReference type="InterPro" id="IPR010095">
    <property type="entry name" value="Cas12f1-like_TNB"/>
</dbReference>